<dbReference type="GO" id="GO:0006313">
    <property type="term" value="P:DNA transposition"/>
    <property type="evidence" value="ECO:0007669"/>
    <property type="project" value="InterPro"/>
</dbReference>
<accession>X0ST73</accession>
<dbReference type="Gene3D" id="1.10.10.10">
    <property type="entry name" value="Winged helix-like DNA-binding domain superfamily/Winged helix DNA-binding domain"/>
    <property type="match status" value="1"/>
</dbReference>
<dbReference type="SUPFAM" id="SSF48295">
    <property type="entry name" value="TrpR-like"/>
    <property type="match status" value="1"/>
</dbReference>
<dbReference type="InterPro" id="IPR010921">
    <property type="entry name" value="Trp_repressor/repl_initiator"/>
</dbReference>
<proteinExistence type="predicted"/>
<protein>
    <recommendedName>
        <fullName evidence="3">Transposase</fullName>
    </recommendedName>
</protein>
<dbReference type="GO" id="GO:0004803">
    <property type="term" value="F:transposase activity"/>
    <property type="evidence" value="ECO:0007669"/>
    <property type="project" value="InterPro"/>
</dbReference>
<organism evidence="2">
    <name type="scientific">marine sediment metagenome</name>
    <dbReference type="NCBI Taxonomy" id="412755"/>
    <lineage>
        <taxon>unclassified sequences</taxon>
        <taxon>metagenomes</taxon>
        <taxon>ecological metagenomes</taxon>
    </lineage>
</organism>
<comment type="caution">
    <text evidence="2">The sequence shown here is derived from an EMBL/GenBank/DDBJ whole genome shotgun (WGS) entry which is preliminary data.</text>
</comment>
<dbReference type="InterPro" id="IPR002514">
    <property type="entry name" value="Transposase_8"/>
</dbReference>
<gene>
    <name evidence="2" type="ORF">S01H1_06899</name>
</gene>
<dbReference type="AlphaFoldDB" id="X0ST73"/>
<reference evidence="2" key="1">
    <citation type="journal article" date="2014" name="Front. Microbiol.">
        <title>High frequency of phylogenetically diverse reductive dehalogenase-homologous genes in deep subseafloor sedimentary metagenomes.</title>
        <authorList>
            <person name="Kawai M."/>
            <person name="Futagami T."/>
            <person name="Toyoda A."/>
            <person name="Takaki Y."/>
            <person name="Nishi S."/>
            <person name="Hori S."/>
            <person name="Arai W."/>
            <person name="Tsubouchi T."/>
            <person name="Morono Y."/>
            <person name="Uchiyama I."/>
            <person name="Ito T."/>
            <person name="Fujiyama A."/>
            <person name="Inagaki F."/>
            <person name="Takami H."/>
        </authorList>
    </citation>
    <scope>NUCLEOTIDE SEQUENCE</scope>
    <source>
        <strain evidence="2">Expedition CK06-06</strain>
    </source>
</reference>
<sequence>MERNQGRRMGAQEKLGILEEGRQSGSTVSEACRRHQVSHAQFYRWERLARQGALEALHSGARKARNGKREDWLMTEVNRMRAIVVELSAENLTLKKGLLV</sequence>
<dbReference type="EMBL" id="BARS01003557">
    <property type="protein sequence ID" value="GAF84194.1"/>
    <property type="molecule type" value="Genomic_DNA"/>
</dbReference>
<dbReference type="GO" id="GO:0043565">
    <property type="term" value="F:sequence-specific DNA binding"/>
    <property type="evidence" value="ECO:0007669"/>
    <property type="project" value="InterPro"/>
</dbReference>
<evidence type="ECO:0000256" key="1">
    <source>
        <dbReference type="SAM" id="MobiDB-lite"/>
    </source>
</evidence>
<feature type="region of interest" description="Disordered" evidence="1">
    <location>
        <begin position="1"/>
        <end position="30"/>
    </location>
</feature>
<evidence type="ECO:0008006" key="3">
    <source>
        <dbReference type="Google" id="ProtNLM"/>
    </source>
</evidence>
<dbReference type="Pfam" id="PF01527">
    <property type="entry name" value="HTH_Tnp_1"/>
    <property type="match status" value="1"/>
</dbReference>
<name>X0ST73_9ZZZZ</name>
<dbReference type="InterPro" id="IPR036388">
    <property type="entry name" value="WH-like_DNA-bd_sf"/>
</dbReference>
<evidence type="ECO:0000313" key="2">
    <source>
        <dbReference type="EMBL" id="GAF84194.1"/>
    </source>
</evidence>